<evidence type="ECO:0000256" key="5">
    <source>
        <dbReference type="ARBA" id="ARBA00022777"/>
    </source>
</evidence>
<dbReference type="Proteomes" id="UP000007797">
    <property type="component" value="Unassembled WGS sequence"/>
</dbReference>
<feature type="binding site" evidence="7">
    <location>
        <position position="549"/>
    </location>
    <ligand>
        <name>ATP</name>
        <dbReference type="ChEBI" id="CHEBI:30616"/>
    </ligand>
</feature>
<dbReference type="InterPro" id="IPR017441">
    <property type="entry name" value="Protein_kinase_ATP_BS"/>
</dbReference>
<organism evidence="10 11">
    <name type="scientific">Cavenderia fasciculata</name>
    <name type="common">Slime mold</name>
    <name type="synonym">Dictyostelium fasciculatum</name>
    <dbReference type="NCBI Taxonomy" id="261658"/>
    <lineage>
        <taxon>Eukaryota</taxon>
        <taxon>Amoebozoa</taxon>
        <taxon>Evosea</taxon>
        <taxon>Eumycetozoa</taxon>
        <taxon>Dictyostelia</taxon>
        <taxon>Acytosteliales</taxon>
        <taxon>Cavenderiaceae</taxon>
        <taxon>Cavenderia</taxon>
    </lineage>
</organism>
<protein>
    <recommendedName>
        <fullName evidence="1">non-specific serine/threonine protein kinase</fullName>
        <ecNumber evidence="1">2.7.11.1</ecNumber>
    </recommendedName>
</protein>
<keyword evidence="5" id="KW-0418">Kinase</keyword>
<dbReference type="OMA" id="PARIMNE"/>
<dbReference type="GO" id="GO:0005634">
    <property type="term" value="C:nucleus"/>
    <property type="evidence" value="ECO:0007669"/>
    <property type="project" value="TreeGrafter"/>
</dbReference>
<dbReference type="STRING" id="1054147.F4QBZ0"/>
<dbReference type="CDD" id="cd14019">
    <property type="entry name" value="STKc_Cdc7"/>
    <property type="match status" value="1"/>
</dbReference>
<feature type="compositionally biased region" description="Polar residues" evidence="8">
    <location>
        <begin position="168"/>
        <end position="202"/>
    </location>
</feature>
<keyword evidence="4 7" id="KW-0547">Nucleotide-binding</keyword>
<dbReference type="InterPro" id="IPR000719">
    <property type="entry name" value="Prot_kinase_dom"/>
</dbReference>
<evidence type="ECO:0000259" key="9">
    <source>
        <dbReference type="PROSITE" id="PS50011"/>
    </source>
</evidence>
<feature type="domain" description="Protein kinase" evidence="9">
    <location>
        <begin position="517"/>
        <end position="861"/>
    </location>
</feature>
<gene>
    <name evidence="10" type="primary">cdc7</name>
    <name evidence="10" type="ORF">DFA_10988</name>
</gene>
<dbReference type="EMBL" id="GL883028">
    <property type="protein sequence ID" value="EGG14728.1"/>
    <property type="molecule type" value="Genomic_DNA"/>
</dbReference>
<feature type="compositionally biased region" description="Low complexity" evidence="8">
    <location>
        <begin position="344"/>
        <end position="377"/>
    </location>
</feature>
<dbReference type="PANTHER" id="PTHR44167:SF23">
    <property type="entry name" value="CDC7 KINASE, ISOFORM A-RELATED"/>
    <property type="match status" value="1"/>
</dbReference>
<name>F4QBZ0_CACFS</name>
<dbReference type="PROSITE" id="PS50011">
    <property type="entry name" value="PROTEIN_KINASE_DOM"/>
    <property type="match status" value="1"/>
</dbReference>
<feature type="compositionally biased region" description="Low complexity" evidence="8">
    <location>
        <begin position="310"/>
        <end position="333"/>
    </location>
</feature>
<dbReference type="GO" id="GO:0005524">
    <property type="term" value="F:ATP binding"/>
    <property type="evidence" value="ECO:0007669"/>
    <property type="project" value="UniProtKB-UniRule"/>
</dbReference>
<feature type="compositionally biased region" description="Polar residues" evidence="8">
    <location>
        <begin position="1"/>
        <end position="13"/>
    </location>
</feature>
<feature type="region of interest" description="Disordered" evidence="8">
    <location>
        <begin position="426"/>
        <end position="449"/>
    </location>
</feature>
<dbReference type="GeneID" id="14866573"/>
<evidence type="ECO:0000256" key="2">
    <source>
        <dbReference type="ARBA" id="ARBA00022527"/>
    </source>
</evidence>
<dbReference type="InterPro" id="IPR008271">
    <property type="entry name" value="Ser/Thr_kinase_AS"/>
</dbReference>
<dbReference type="SMART" id="SM00220">
    <property type="entry name" value="S_TKc"/>
    <property type="match status" value="1"/>
</dbReference>
<evidence type="ECO:0000256" key="7">
    <source>
        <dbReference type="PROSITE-ProRule" id="PRU10141"/>
    </source>
</evidence>
<dbReference type="GO" id="GO:0004674">
    <property type="term" value="F:protein serine/threonine kinase activity"/>
    <property type="evidence" value="ECO:0007669"/>
    <property type="project" value="UniProtKB-KW"/>
</dbReference>
<reference evidence="11" key="1">
    <citation type="journal article" date="2011" name="Genome Res.">
        <title>Phylogeny-wide analysis of social amoeba genomes highlights ancient origins for complex intercellular communication.</title>
        <authorList>
            <person name="Heidel A.J."/>
            <person name="Lawal H.M."/>
            <person name="Felder M."/>
            <person name="Schilde C."/>
            <person name="Helps N.R."/>
            <person name="Tunggal B."/>
            <person name="Rivero F."/>
            <person name="John U."/>
            <person name="Schleicher M."/>
            <person name="Eichinger L."/>
            <person name="Platzer M."/>
            <person name="Noegel A.A."/>
            <person name="Schaap P."/>
            <person name="Gloeckner G."/>
        </authorList>
    </citation>
    <scope>NUCLEOTIDE SEQUENCE [LARGE SCALE GENOMIC DNA]</scope>
    <source>
        <strain evidence="11">SH3</strain>
    </source>
</reference>
<evidence type="ECO:0000256" key="3">
    <source>
        <dbReference type="ARBA" id="ARBA00022679"/>
    </source>
</evidence>
<dbReference type="Gene3D" id="3.30.200.20">
    <property type="entry name" value="Phosphorylase Kinase, domain 1"/>
    <property type="match status" value="1"/>
</dbReference>
<evidence type="ECO:0000313" key="11">
    <source>
        <dbReference type="Proteomes" id="UP000007797"/>
    </source>
</evidence>
<dbReference type="OrthoDB" id="10020333at2759"/>
<dbReference type="PANTHER" id="PTHR44167">
    <property type="entry name" value="OVARIAN-SPECIFIC SERINE/THREONINE-PROTEIN KINASE LOK-RELATED"/>
    <property type="match status" value="1"/>
</dbReference>
<evidence type="ECO:0000256" key="4">
    <source>
        <dbReference type="ARBA" id="ARBA00022741"/>
    </source>
</evidence>
<feature type="compositionally biased region" description="Low complexity" evidence="8">
    <location>
        <begin position="709"/>
        <end position="718"/>
    </location>
</feature>
<keyword evidence="3" id="KW-0808">Transferase</keyword>
<feature type="compositionally biased region" description="Polar residues" evidence="8">
    <location>
        <begin position="697"/>
        <end position="708"/>
    </location>
</feature>
<dbReference type="RefSeq" id="XP_004351236.1">
    <property type="nucleotide sequence ID" value="XM_004351184.1"/>
</dbReference>
<dbReference type="SUPFAM" id="SSF56112">
    <property type="entry name" value="Protein kinase-like (PK-like)"/>
    <property type="match status" value="1"/>
</dbReference>
<dbReference type="EC" id="2.7.11.1" evidence="1"/>
<evidence type="ECO:0000256" key="8">
    <source>
        <dbReference type="SAM" id="MobiDB-lite"/>
    </source>
</evidence>
<dbReference type="PROSITE" id="PS00108">
    <property type="entry name" value="PROTEIN_KINASE_ST"/>
    <property type="match status" value="1"/>
</dbReference>
<sequence>MNNNNRYYQNDSKQQQHHHHQPQQQQPQPQHPNINITSYGQQQQQQPHHHQIIHQQQQPHHHHTHIQQHDNNNVISPSLHHLQHNNNNNLTPPTHINNNVNNNISSSTNHTPQQQISYIRHHPSPPPPLQPSPQTLSNHHGGSGHLNQQQQQYPSTLPSLQVLPTLMSHQPNNYSSLSPTSQTMQKVSPISPTTYSPGSRSITLPPLSSPNNTSNGTNHRYLFSSNLPSSSGHFSSTDVYQQQQQQIMEPRSSINLNASPIHFSDHHVKFHLPSINNTSGSYGMVPTSPEPSSLHYISSPYSKSMHLKQSRQQPQQQQQIHVPPPQQQQQQPYSPKPPIPFVNISSYPTPSSTPIQQQMPQSSYQQQQQSPPSQQSQYIEQITSPQQNVYVYNQMNSQPLMDTISIEPLNNNNNKKINTNHNNNHQNINNNNGHQFMNQKKRPNQEQQQQIQQFLYLQQQQQQQIQQQQEITPSFKMYEKTTVPKAILSNYDLKALETSPVNPEFNEKDFPELQGNFKILDKVGQGTFSGVFKSVCLKGEHRGRLVALKRVSPTSSPTRILNEIKTLMKVGEDRYISQLLGIIRHMDQVTLILPYFEHDSFKDYFFKLTPNEFRNYLIAIFSALKHVHYHQICHRDVKPTNFLYNQKLNGFMLIDFGLAQEMPQEILQQPIYKDLKKLKKTKDKNVTTTVASNIQRNNQNNCSPLMLSQQQQQQQQQQNDISKQAPRAGTRGFRAPEVLLKYNKQTTAIDIWSVGVIMMCVLSGRYPFFVSPDDLTSLAEIISIIGTQKIIDLANTLDKEIFVSENIRGQSWTDLAKRLRNESGQTKERMPEEAFQLLELCLEPCPFKRITASEAIRHPFLDPHRHNQIK</sequence>
<dbReference type="Gene3D" id="1.10.510.10">
    <property type="entry name" value="Transferase(Phosphotransferase) domain 1"/>
    <property type="match status" value="1"/>
</dbReference>
<evidence type="ECO:0000313" key="10">
    <source>
        <dbReference type="EMBL" id="EGG14728.1"/>
    </source>
</evidence>
<dbReference type="PROSITE" id="PS00107">
    <property type="entry name" value="PROTEIN_KINASE_ATP"/>
    <property type="match status" value="1"/>
</dbReference>
<keyword evidence="6 7" id="KW-0067">ATP-binding</keyword>
<accession>F4QBZ0</accession>
<evidence type="ECO:0000256" key="6">
    <source>
        <dbReference type="ARBA" id="ARBA00022840"/>
    </source>
</evidence>
<feature type="region of interest" description="Disordered" evidence="8">
    <location>
        <begin position="168"/>
        <end position="247"/>
    </location>
</feature>
<keyword evidence="2" id="KW-0723">Serine/threonine-protein kinase</keyword>
<dbReference type="AlphaFoldDB" id="F4QBZ0"/>
<keyword evidence="11" id="KW-1185">Reference proteome</keyword>
<dbReference type="KEGG" id="dfa:DFA_10988"/>
<feature type="region of interest" description="Disordered" evidence="8">
    <location>
        <begin position="1"/>
        <end position="152"/>
    </location>
</feature>
<feature type="compositionally biased region" description="Low complexity" evidence="8">
    <location>
        <begin position="84"/>
        <end position="112"/>
    </location>
</feature>
<proteinExistence type="predicted"/>
<evidence type="ECO:0000256" key="1">
    <source>
        <dbReference type="ARBA" id="ARBA00012513"/>
    </source>
</evidence>
<dbReference type="Pfam" id="PF00069">
    <property type="entry name" value="Pkinase"/>
    <property type="match status" value="2"/>
</dbReference>
<feature type="region of interest" description="Disordered" evidence="8">
    <location>
        <begin position="697"/>
        <end position="728"/>
    </location>
</feature>
<feature type="compositionally biased region" description="Low complexity" evidence="8">
    <location>
        <begin position="22"/>
        <end position="32"/>
    </location>
</feature>
<dbReference type="InterPro" id="IPR011009">
    <property type="entry name" value="Kinase-like_dom_sf"/>
</dbReference>
<dbReference type="GO" id="GO:0044773">
    <property type="term" value="P:mitotic DNA damage checkpoint signaling"/>
    <property type="evidence" value="ECO:0007669"/>
    <property type="project" value="TreeGrafter"/>
</dbReference>
<feature type="compositionally biased region" description="Polar residues" evidence="8">
    <location>
        <begin position="209"/>
        <end position="240"/>
    </location>
</feature>
<feature type="region of interest" description="Disordered" evidence="8">
    <location>
        <begin position="303"/>
        <end position="378"/>
    </location>
</feature>